<keyword evidence="1" id="KW-0812">Transmembrane</keyword>
<protein>
    <recommendedName>
        <fullName evidence="4">DUF3068 domain-containing protein</fullName>
    </recommendedName>
</protein>
<evidence type="ECO:0000256" key="1">
    <source>
        <dbReference type="SAM" id="Phobius"/>
    </source>
</evidence>
<sequence length="328" mass="35367">MLPKSRVISALLVGLGLALLLAGIAAPRFLNGDARFPLDLEHTTWTVHDPDATVDGKPASVTHQLHMTVQNPSTDKVAGLRIGDSLLRGPAGLTGGNGSGSDIDNLIAARTWALEMDRHTGQFVSPVKVANTMAMPETQIPVEGVWLKFPVHVEKTTYNVFDPTLRTTAPATFTGEKEIAGRTAYSFVQEIAPTNVATLFNDPANITMVEVAPGTLEQAYLTHAARREFMVDQSTGLVVGMSELIDDYYADRTGRGLRNIATYEATMDDAQVEALASQLPRVTAYDSRIVTIAVLVTGGLLTLAGLVGALRPQCRSPQRRLPQHERTD</sequence>
<dbReference type="Pfam" id="PF11271">
    <property type="entry name" value="PorA"/>
    <property type="match status" value="1"/>
</dbReference>
<keyword evidence="1" id="KW-1133">Transmembrane helix</keyword>
<evidence type="ECO:0000313" key="3">
    <source>
        <dbReference type="Proteomes" id="UP000658613"/>
    </source>
</evidence>
<dbReference type="InterPro" id="IPR021424">
    <property type="entry name" value="PorA"/>
</dbReference>
<reference evidence="2" key="1">
    <citation type="submission" date="2020-11" db="EMBL/GenBank/DDBJ databases">
        <title>Sequencing the genomes of 1000 actinobacteria strains.</title>
        <authorList>
            <person name="Klenk H.-P."/>
        </authorList>
    </citation>
    <scope>NUCLEOTIDE SEQUENCE</scope>
    <source>
        <strain evidence="2">DSM 45632</strain>
    </source>
</reference>
<organism evidence="2 3">
    <name type="scientific">Corynebacterium aquatimens</name>
    <dbReference type="NCBI Taxonomy" id="1190508"/>
    <lineage>
        <taxon>Bacteria</taxon>
        <taxon>Bacillati</taxon>
        <taxon>Actinomycetota</taxon>
        <taxon>Actinomycetes</taxon>
        <taxon>Mycobacteriales</taxon>
        <taxon>Corynebacteriaceae</taxon>
        <taxon>Corynebacterium</taxon>
    </lineage>
</organism>
<name>A0A931E248_9CORY</name>
<keyword evidence="1" id="KW-0472">Membrane</keyword>
<accession>A0A931E248</accession>
<keyword evidence="3" id="KW-1185">Reference proteome</keyword>
<dbReference type="RefSeq" id="WP_196824806.1">
    <property type="nucleotide sequence ID" value="NZ_CP046980.1"/>
</dbReference>
<feature type="transmembrane region" description="Helical" evidence="1">
    <location>
        <begin position="289"/>
        <end position="310"/>
    </location>
</feature>
<comment type="caution">
    <text evidence="2">The sequence shown here is derived from an EMBL/GenBank/DDBJ whole genome shotgun (WGS) entry which is preliminary data.</text>
</comment>
<dbReference type="Proteomes" id="UP000658613">
    <property type="component" value="Unassembled WGS sequence"/>
</dbReference>
<gene>
    <name evidence="2" type="ORF">IW254_001375</name>
</gene>
<evidence type="ECO:0008006" key="4">
    <source>
        <dbReference type="Google" id="ProtNLM"/>
    </source>
</evidence>
<evidence type="ECO:0000313" key="2">
    <source>
        <dbReference type="EMBL" id="MBG6122406.1"/>
    </source>
</evidence>
<dbReference type="EMBL" id="JADOUE010000001">
    <property type="protein sequence ID" value="MBG6122406.1"/>
    <property type="molecule type" value="Genomic_DNA"/>
</dbReference>
<proteinExistence type="predicted"/>
<dbReference type="AlphaFoldDB" id="A0A931E248"/>